<keyword evidence="7" id="KW-0812">Transmembrane</keyword>
<dbReference type="SUPFAM" id="SSF56112">
    <property type="entry name" value="Protein kinase-like (PK-like)"/>
    <property type="match status" value="1"/>
</dbReference>
<keyword evidence="4 5" id="KW-0067">ATP-binding</keyword>
<dbReference type="InterPro" id="IPR008271">
    <property type="entry name" value="Ser/Thr_kinase_AS"/>
</dbReference>
<evidence type="ECO:0000313" key="10">
    <source>
        <dbReference type="Proteomes" id="UP000552587"/>
    </source>
</evidence>
<keyword evidence="7" id="KW-0472">Membrane</keyword>
<gene>
    <name evidence="9" type="ORF">H4F99_10855</name>
</gene>
<dbReference type="Pfam" id="PF13424">
    <property type="entry name" value="TPR_12"/>
    <property type="match status" value="1"/>
</dbReference>
<keyword evidence="7" id="KW-1133">Transmembrane helix</keyword>
<feature type="binding site" evidence="5">
    <location>
        <position position="73"/>
    </location>
    <ligand>
        <name>ATP</name>
        <dbReference type="ChEBI" id="CHEBI:30616"/>
    </ligand>
</feature>
<dbReference type="InterPro" id="IPR000719">
    <property type="entry name" value="Prot_kinase_dom"/>
</dbReference>
<dbReference type="PROSITE" id="PS00107">
    <property type="entry name" value="PROTEIN_KINASE_ATP"/>
    <property type="match status" value="1"/>
</dbReference>
<dbReference type="EMBL" id="JACHTE010000007">
    <property type="protein sequence ID" value="MBB1088988.1"/>
    <property type="molecule type" value="Genomic_DNA"/>
</dbReference>
<dbReference type="RefSeq" id="WP_182669770.1">
    <property type="nucleotide sequence ID" value="NZ_JACHTE010000007.1"/>
</dbReference>
<dbReference type="Gene3D" id="1.10.510.10">
    <property type="entry name" value="Transferase(Phosphotransferase) domain 1"/>
    <property type="match status" value="1"/>
</dbReference>
<evidence type="ECO:0000256" key="5">
    <source>
        <dbReference type="PROSITE-ProRule" id="PRU10141"/>
    </source>
</evidence>
<feature type="domain" description="Protein kinase" evidence="8">
    <location>
        <begin position="43"/>
        <end position="327"/>
    </location>
</feature>
<dbReference type="CDD" id="cd14014">
    <property type="entry name" value="STKc_PknB_like"/>
    <property type="match status" value="1"/>
</dbReference>
<evidence type="ECO:0000256" key="1">
    <source>
        <dbReference type="ARBA" id="ARBA00022679"/>
    </source>
</evidence>
<evidence type="ECO:0000259" key="8">
    <source>
        <dbReference type="PROSITE" id="PS50011"/>
    </source>
</evidence>
<evidence type="ECO:0000256" key="3">
    <source>
        <dbReference type="ARBA" id="ARBA00022777"/>
    </source>
</evidence>
<dbReference type="InterPro" id="IPR011990">
    <property type="entry name" value="TPR-like_helical_dom_sf"/>
</dbReference>
<keyword evidence="10" id="KW-1185">Reference proteome</keyword>
<dbReference type="PANTHER" id="PTHR43289:SF6">
    <property type="entry name" value="SERINE_THREONINE-PROTEIN KINASE NEKL-3"/>
    <property type="match status" value="1"/>
</dbReference>
<dbReference type="InterPro" id="IPR011009">
    <property type="entry name" value="Kinase-like_dom_sf"/>
</dbReference>
<keyword evidence="9" id="KW-0723">Serine/threonine-protein kinase</keyword>
<dbReference type="Pfam" id="PF00069">
    <property type="entry name" value="Pkinase"/>
    <property type="match status" value="1"/>
</dbReference>
<feature type="compositionally biased region" description="Basic and acidic residues" evidence="6">
    <location>
        <begin position="1"/>
        <end position="13"/>
    </location>
</feature>
<name>A0A7W3U4W9_9GAMM</name>
<dbReference type="SUPFAM" id="SSF48452">
    <property type="entry name" value="TPR-like"/>
    <property type="match status" value="1"/>
</dbReference>
<dbReference type="InterPro" id="IPR017441">
    <property type="entry name" value="Protein_kinase_ATP_BS"/>
</dbReference>
<evidence type="ECO:0000313" key="9">
    <source>
        <dbReference type="EMBL" id="MBB1088988.1"/>
    </source>
</evidence>
<evidence type="ECO:0000256" key="6">
    <source>
        <dbReference type="SAM" id="MobiDB-lite"/>
    </source>
</evidence>
<feature type="region of interest" description="Disordered" evidence="6">
    <location>
        <begin position="1"/>
        <end position="33"/>
    </location>
</feature>
<sequence>MGHDHDEDPRDDLAPTEGLPGRAGPSAASADGVLPPGAMIGHYRIEALLGRGGMGEVYRAQQLQPVHRTVALKRLRQRRLDARHLAHFEIERQLLAQMRHPAIAQVHDAGTTGDGHPYFVMEYIEGEPLTRYCETRALPLRERLALFVRVCEGVQHAHQKGVVHRDLKPGNILVSEVDGRPLPKIIDFGIATAGQRSDGHDRAGTPDYMSPEQAGLDGGGVEIDTRSDVYSLGVMLYELIAGHRPAADLSTDRAIHTCDATPLSQGLDTLPPEAADLRARQLGTPRGDLRRIMRGELDWVVARAMRRDRAERYPSASALAADLQRFLDGRPLEAVPATRRYVWRKFLGRHRLAVAATAAVALAVLAGLGLSLYGLQQATEQRRIAEQRSAELEKVAAFQQSMLEAVDIEGMGLGLSDGLREQIGHHAPERMPQLDAVLAKASTADLARAAIDRHLLANALAAIDRDFADQPALAERLRLSVGDVQLALGLSAAAATVFERVATEREARLGADHLDTLQARQAWAQADVEANAFADGRALAEDVLARAGSMPPDAADAAEWNDLRLEAARTRAIAMFNLGEREAARAAQQALYDDASAVRAPGDPALLNVQADLALSMARMGDIAEARRIHEDLYARLRDVRGAEDNRTLVVMGRLAVMRDMDGDADEAVALQTERVALGERKLGAEHPFTLNERGNLANMLLNAHRIDEAEPLMREVLDARARQFGEDAPATLRTRLNLAALLARDGRTAEALVLEEEVLAARRVDPGPRHPDTAFVEVNHATTMHRAGRPPAEVQAQLARALPLAREVLGEGHPQTRAAERIQALTWLQAGHDARAAAALADIRTLQQAEAEPDEPPDPVMGWALAEALDRLGRDAEADAIRASDVQWLLDLPADQRDADDTADLARIDEERSLLAALRR</sequence>
<dbReference type="GO" id="GO:0004674">
    <property type="term" value="F:protein serine/threonine kinase activity"/>
    <property type="evidence" value="ECO:0007669"/>
    <property type="project" value="UniProtKB-KW"/>
</dbReference>
<dbReference type="PANTHER" id="PTHR43289">
    <property type="entry name" value="MITOGEN-ACTIVATED PROTEIN KINASE KINASE KINASE 20-RELATED"/>
    <property type="match status" value="1"/>
</dbReference>
<dbReference type="SMART" id="SM00220">
    <property type="entry name" value="S_TKc"/>
    <property type="match status" value="1"/>
</dbReference>
<protein>
    <submittedName>
        <fullName evidence="9">Serine/threonine protein kinase</fullName>
    </submittedName>
</protein>
<comment type="caution">
    <text evidence="9">The sequence shown here is derived from an EMBL/GenBank/DDBJ whole genome shotgun (WGS) entry which is preliminary data.</text>
</comment>
<keyword evidence="3 9" id="KW-0418">Kinase</keyword>
<reference evidence="9 10" key="1">
    <citation type="submission" date="2020-07" db="EMBL/GenBank/DDBJ databases">
        <authorList>
            <person name="Xu S."/>
            <person name="Li A."/>
        </authorList>
    </citation>
    <scope>NUCLEOTIDE SEQUENCE [LARGE SCALE GENOMIC DNA]</scope>
    <source>
        <strain evidence="9 10">SG-8</strain>
    </source>
</reference>
<accession>A0A7W3U4W9</accession>
<proteinExistence type="predicted"/>
<dbReference type="AlphaFoldDB" id="A0A7W3U4W9"/>
<dbReference type="Proteomes" id="UP000552587">
    <property type="component" value="Unassembled WGS sequence"/>
</dbReference>
<dbReference type="Gene3D" id="3.30.200.20">
    <property type="entry name" value="Phosphorylase Kinase, domain 1"/>
    <property type="match status" value="1"/>
</dbReference>
<feature type="transmembrane region" description="Helical" evidence="7">
    <location>
        <begin position="352"/>
        <end position="375"/>
    </location>
</feature>
<dbReference type="PROSITE" id="PS00108">
    <property type="entry name" value="PROTEIN_KINASE_ST"/>
    <property type="match status" value="1"/>
</dbReference>
<dbReference type="GO" id="GO:0005524">
    <property type="term" value="F:ATP binding"/>
    <property type="evidence" value="ECO:0007669"/>
    <property type="project" value="UniProtKB-UniRule"/>
</dbReference>
<keyword evidence="2 5" id="KW-0547">Nucleotide-binding</keyword>
<evidence type="ECO:0000256" key="2">
    <source>
        <dbReference type="ARBA" id="ARBA00022741"/>
    </source>
</evidence>
<organism evidence="9 10">
    <name type="scientific">Marilutibacter penaei</name>
    <dbReference type="NCBI Taxonomy" id="2759900"/>
    <lineage>
        <taxon>Bacteria</taxon>
        <taxon>Pseudomonadati</taxon>
        <taxon>Pseudomonadota</taxon>
        <taxon>Gammaproteobacteria</taxon>
        <taxon>Lysobacterales</taxon>
        <taxon>Lysobacteraceae</taxon>
        <taxon>Marilutibacter</taxon>
    </lineage>
</organism>
<keyword evidence="1" id="KW-0808">Transferase</keyword>
<dbReference type="PROSITE" id="PS50011">
    <property type="entry name" value="PROTEIN_KINASE_DOM"/>
    <property type="match status" value="1"/>
</dbReference>
<evidence type="ECO:0000256" key="7">
    <source>
        <dbReference type="SAM" id="Phobius"/>
    </source>
</evidence>
<evidence type="ECO:0000256" key="4">
    <source>
        <dbReference type="ARBA" id="ARBA00022840"/>
    </source>
</evidence>
<dbReference type="Gene3D" id="1.25.40.10">
    <property type="entry name" value="Tetratricopeptide repeat domain"/>
    <property type="match status" value="2"/>
</dbReference>